<dbReference type="KEGG" id="sla:SERLADRAFT_473577"/>
<dbReference type="HOGENOM" id="CLU_2139533_0_0_1"/>
<feature type="compositionally biased region" description="Low complexity" evidence="1">
    <location>
        <begin position="20"/>
        <end position="38"/>
    </location>
</feature>
<sequence>MSLPQLPFLPLNTPQTPIQTPHSRPPSSSASTRSYSTRQTPEEKLDVIFNTIIKEMHWSFAEFMYYAFRIKDNDGNEIHRTKQHATIISRFLRGRDRHLPIDILAMWMEHPDG</sequence>
<dbReference type="Proteomes" id="UP000008064">
    <property type="component" value="Unassembled WGS sequence"/>
</dbReference>
<evidence type="ECO:0000313" key="2">
    <source>
        <dbReference type="EMBL" id="EGO22577.1"/>
    </source>
</evidence>
<proteinExistence type="predicted"/>
<evidence type="ECO:0000256" key="1">
    <source>
        <dbReference type="SAM" id="MobiDB-lite"/>
    </source>
</evidence>
<protein>
    <submittedName>
        <fullName evidence="2">Uncharacterized protein</fullName>
    </submittedName>
</protein>
<gene>
    <name evidence="2" type="ORF">SERLADRAFT_473577</name>
</gene>
<organism>
    <name type="scientific">Serpula lacrymans var. lacrymans (strain S7.9)</name>
    <name type="common">Dry rot fungus</name>
    <dbReference type="NCBI Taxonomy" id="578457"/>
    <lineage>
        <taxon>Eukaryota</taxon>
        <taxon>Fungi</taxon>
        <taxon>Dikarya</taxon>
        <taxon>Basidiomycota</taxon>
        <taxon>Agaricomycotina</taxon>
        <taxon>Agaricomycetes</taxon>
        <taxon>Agaricomycetidae</taxon>
        <taxon>Boletales</taxon>
        <taxon>Coniophorineae</taxon>
        <taxon>Serpulaceae</taxon>
        <taxon>Serpula</taxon>
    </lineage>
</organism>
<reference evidence="2" key="1">
    <citation type="submission" date="2011-04" db="EMBL/GenBank/DDBJ databases">
        <title>Evolution of plant cell wall degrading machinery underlies the functional diversity of forest fungi.</title>
        <authorList>
            <consortium name="US DOE Joint Genome Institute (JGI-PGF)"/>
            <person name="Eastwood D.C."/>
            <person name="Floudas D."/>
            <person name="Binder M."/>
            <person name="Majcherczyk A."/>
            <person name="Schneider P."/>
            <person name="Aerts A."/>
            <person name="Asiegbu F.O."/>
            <person name="Baker S.E."/>
            <person name="Barry K."/>
            <person name="Bendiksby M."/>
            <person name="Blumentritt M."/>
            <person name="Coutinho P.M."/>
            <person name="Cullen D."/>
            <person name="Cullen D."/>
            <person name="Gathman A."/>
            <person name="Goodell B."/>
            <person name="Henrissat B."/>
            <person name="Ihrmark K."/>
            <person name="Kauserud H."/>
            <person name="Kohler A."/>
            <person name="LaButti K."/>
            <person name="Lapidus A."/>
            <person name="Lavin J.L."/>
            <person name="Lee Y.-H."/>
            <person name="Lindquist E."/>
            <person name="Lilly W."/>
            <person name="Lucas S."/>
            <person name="Morin E."/>
            <person name="Murat C."/>
            <person name="Oguiza J.A."/>
            <person name="Park J."/>
            <person name="Pisabarro A.G."/>
            <person name="Riley R."/>
            <person name="Rosling A."/>
            <person name="Salamov A."/>
            <person name="Schmidt O."/>
            <person name="Schmutz J."/>
            <person name="Skrede I."/>
            <person name="Stenlid J."/>
            <person name="Wiebenga A."/>
            <person name="Xie X."/>
            <person name="Kues U."/>
            <person name="Hibbett D.S."/>
            <person name="Hoffmeister D."/>
            <person name="Hogberg N."/>
            <person name="Martin F."/>
            <person name="Grigoriev I.V."/>
            <person name="Watkinson S.C."/>
        </authorList>
    </citation>
    <scope>NUCLEOTIDE SEQUENCE</scope>
    <source>
        <strain evidence="2">S7.9</strain>
    </source>
</reference>
<name>F8P346_SERL9</name>
<dbReference type="RefSeq" id="XP_007321115.1">
    <property type="nucleotide sequence ID" value="XM_007321053.1"/>
</dbReference>
<dbReference type="GeneID" id="18820329"/>
<feature type="region of interest" description="Disordered" evidence="1">
    <location>
        <begin position="1"/>
        <end position="40"/>
    </location>
</feature>
<dbReference type="EMBL" id="GL945437">
    <property type="protein sequence ID" value="EGO22577.1"/>
    <property type="molecule type" value="Genomic_DNA"/>
</dbReference>
<feature type="non-terminal residue" evidence="2">
    <location>
        <position position="113"/>
    </location>
</feature>
<accession>F8P346</accession>
<dbReference type="AlphaFoldDB" id="F8P346"/>
<dbReference type="OrthoDB" id="2632261at2759"/>